<feature type="compositionally biased region" description="Polar residues" evidence="1">
    <location>
        <begin position="227"/>
        <end position="238"/>
    </location>
</feature>
<evidence type="ECO:0000256" key="1">
    <source>
        <dbReference type="SAM" id="MobiDB-lite"/>
    </source>
</evidence>
<evidence type="ECO:0000313" key="3">
    <source>
        <dbReference type="Proteomes" id="UP000726737"/>
    </source>
</evidence>
<feature type="compositionally biased region" description="Polar residues" evidence="1">
    <location>
        <begin position="139"/>
        <end position="152"/>
    </location>
</feature>
<name>A0A9P6PPZ8_9FUNG</name>
<sequence>MELLHHHHQDQNQDQNQHHYATGDEYQDVTTIDMTEYTGTAYYSNYPEDQNGDEQHVPINMISHNKYGCSSGDVAAQWEQYPQNNNGDNGLEAWQQQQQYHQTEELERQRQQEREAHRRVIISADSSNDTSLHASLGAVTTGSSLTPHTTLSKPAGAQIGKKTKSRSGSIASIHGQTSGVRVGRGPSLRISPLKVVDTGNVLRSNTHLSTSSSSPPGKTGWEREDATPTTPIPQQFLQNHEKKPEAGTGIGVGTSIGVGTLNASQTQPQPQHQQQHSMSIFDFFRGRKTSTTSKNMDVTGTVSPLTSNSGALSTYTTLPLKGTPPSIARSRMSAIPFNAYHPSNRSAASTPVLSSATVFVKGAVNDFDPPSPPVQSTATASTTAVTLSQPSQSITEKSPIVTPATPVHSITSSAHSAFTKVAAAV</sequence>
<organism evidence="2 3">
    <name type="scientific">Mortierella polycephala</name>
    <dbReference type="NCBI Taxonomy" id="41804"/>
    <lineage>
        <taxon>Eukaryota</taxon>
        <taxon>Fungi</taxon>
        <taxon>Fungi incertae sedis</taxon>
        <taxon>Mucoromycota</taxon>
        <taxon>Mortierellomycotina</taxon>
        <taxon>Mortierellomycetes</taxon>
        <taxon>Mortierellales</taxon>
        <taxon>Mortierellaceae</taxon>
        <taxon>Mortierella</taxon>
    </lineage>
</organism>
<reference evidence="2" key="1">
    <citation type="journal article" date="2020" name="Fungal Divers.">
        <title>Resolving the Mortierellaceae phylogeny through synthesis of multi-gene phylogenetics and phylogenomics.</title>
        <authorList>
            <person name="Vandepol N."/>
            <person name="Liber J."/>
            <person name="Desiro A."/>
            <person name="Na H."/>
            <person name="Kennedy M."/>
            <person name="Barry K."/>
            <person name="Grigoriev I.V."/>
            <person name="Miller A.N."/>
            <person name="O'Donnell K."/>
            <person name="Stajich J.E."/>
            <person name="Bonito G."/>
        </authorList>
    </citation>
    <scope>NUCLEOTIDE SEQUENCE</scope>
    <source>
        <strain evidence="2">KOD948</strain>
    </source>
</reference>
<feature type="compositionally biased region" description="Low complexity" evidence="1">
    <location>
        <begin position="257"/>
        <end position="276"/>
    </location>
</feature>
<dbReference type="Proteomes" id="UP000726737">
    <property type="component" value="Unassembled WGS sequence"/>
</dbReference>
<gene>
    <name evidence="2" type="ORF">BG011_008384</name>
</gene>
<dbReference type="EMBL" id="JAAAJA010000690">
    <property type="protein sequence ID" value="KAG0250396.1"/>
    <property type="molecule type" value="Genomic_DNA"/>
</dbReference>
<protein>
    <submittedName>
        <fullName evidence="2">Uncharacterized protein</fullName>
    </submittedName>
</protein>
<comment type="caution">
    <text evidence="2">The sequence shown here is derived from an EMBL/GenBank/DDBJ whole genome shotgun (WGS) entry which is preliminary data.</text>
</comment>
<dbReference type="AlphaFoldDB" id="A0A9P6PPZ8"/>
<proteinExistence type="predicted"/>
<feature type="non-terminal residue" evidence="2">
    <location>
        <position position="425"/>
    </location>
</feature>
<evidence type="ECO:0000313" key="2">
    <source>
        <dbReference type="EMBL" id="KAG0250396.1"/>
    </source>
</evidence>
<feature type="region of interest" description="Disordered" evidence="1">
    <location>
        <begin position="201"/>
        <end position="276"/>
    </location>
</feature>
<feature type="compositionally biased region" description="Polar residues" evidence="1">
    <location>
        <begin position="166"/>
        <end position="179"/>
    </location>
</feature>
<accession>A0A9P6PPZ8</accession>
<keyword evidence="3" id="KW-1185">Reference proteome</keyword>
<feature type="region of interest" description="Disordered" evidence="1">
    <location>
        <begin position="139"/>
        <end position="186"/>
    </location>
</feature>